<dbReference type="Proteomes" id="UP000179164">
    <property type="component" value="Unassembled WGS sequence"/>
</dbReference>
<dbReference type="Gene3D" id="3.30.470.20">
    <property type="entry name" value="ATP-grasp fold, B domain"/>
    <property type="match status" value="1"/>
</dbReference>
<dbReference type="InterPro" id="IPR011761">
    <property type="entry name" value="ATP-grasp"/>
</dbReference>
<dbReference type="Pfam" id="PF13607">
    <property type="entry name" value="Succ_CoA_lig"/>
    <property type="match status" value="1"/>
</dbReference>
<reference evidence="6 7" key="1">
    <citation type="journal article" date="2016" name="Nat. Commun.">
        <title>Thousands of microbial genomes shed light on interconnected biogeochemical processes in an aquifer system.</title>
        <authorList>
            <person name="Anantharaman K."/>
            <person name="Brown C.T."/>
            <person name="Hug L.A."/>
            <person name="Sharon I."/>
            <person name="Castelle C.J."/>
            <person name="Probst A.J."/>
            <person name="Thomas B.C."/>
            <person name="Singh A."/>
            <person name="Wilkins M.J."/>
            <person name="Karaoz U."/>
            <person name="Brodie E.L."/>
            <person name="Williams K.H."/>
            <person name="Hubbard S.S."/>
            <person name="Banfield J.F."/>
        </authorList>
    </citation>
    <scope>NUCLEOTIDE SEQUENCE [LARGE SCALE GENOMIC DNA]</scope>
</reference>
<evidence type="ECO:0000259" key="5">
    <source>
        <dbReference type="PROSITE" id="PS50975"/>
    </source>
</evidence>
<dbReference type="SMART" id="SM00881">
    <property type="entry name" value="CoA_binding"/>
    <property type="match status" value="1"/>
</dbReference>
<protein>
    <recommendedName>
        <fullName evidence="5">ATP-grasp domain-containing protein</fullName>
    </recommendedName>
</protein>
<name>A0A1G2B7S9_9BACT</name>
<evidence type="ECO:0000256" key="1">
    <source>
        <dbReference type="ARBA" id="ARBA00022598"/>
    </source>
</evidence>
<dbReference type="PROSITE" id="PS50975">
    <property type="entry name" value="ATP_GRASP"/>
    <property type="match status" value="1"/>
</dbReference>
<dbReference type="InterPro" id="IPR036291">
    <property type="entry name" value="NAD(P)-bd_dom_sf"/>
</dbReference>
<evidence type="ECO:0000256" key="2">
    <source>
        <dbReference type="ARBA" id="ARBA00022741"/>
    </source>
</evidence>
<keyword evidence="3 4" id="KW-0067">ATP-binding</keyword>
<accession>A0A1G2B7S9</accession>
<comment type="caution">
    <text evidence="6">The sequence shown here is derived from an EMBL/GenBank/DDBJ whole genome shotgun (WGS) entry which is preliminary data.</text>
</comment>
<dbReference type="Gene3D" id="3.40.50.720">
    <property type="entry name" value="NAD(P)-binding Rossmann-like Domain"/>
    <property type="match status" value="1"/>
</dbReference>
<keyword evidence="1" id="KW-0436">Ligase</keyword>
<dbReference type="Pfam" id="PF13549">
    <property type="entry name" value="ATP-grasp_5"/>
    <property type="match status" value="1"/>
</dbReference>
<dbReference type="InterPro" id="IPR016102">
    <property type="entry name" value="Succinyl-CoA_synth-like"/>
</dbReference>
<dbReference type="SUPFAM" id="SSF56059">
    <property type="entry name" value="Glutathione synthetase ATP-binding domain-like"/>
    <property type="match status" value="1"/>
</dbReference>
<dbReference type="InterPro" id="IPR013815">
    <property type="entry name" value="ATP_grasp_subdomain_1"/>
</dbReference>
<dbReference type="InterPro" id="IPR043938">
    <property type="entry name" value="Ligase_CoA_dom"/>
</dbReference>
<dbReference type="Pfam" id="PF13380">
    <property type="entry name" value="CoA_binding_2"/>
    <property type="match status" value="1"/>
</dbReference>
<evidence type="ECO:0000256" key="4">
    <source>
        <dbReference type="PROSITE-ProRule" id="PRU00409"/>
    </source>
</evidence>
<dbReference type="GO" id="GO:0005524">
    <property type="term" value="F:ATP binding"/>
    <property type="evidence" value="ECO:0007669"/>
    <property type="project" value="UniProtKB-UniRule"/>
</dbReference>
<dbReference type="Gene3D" id="3.40.50.261">
    <property type="entry name" value="Succinyl-CoA synthetase domains"/>
    <property type="match status" value="2"/>
</dbReference>
<dbReference type="GO" id="GO:0043758">
    <property type="term" value="F:acetate-CoA ligase (ADP-forming) activity"/>
    <property type="evidence" value="ECO:0007669"/>
    <property type="project" value="InterPro"/>
</dbReference>
<gene>
    <name evidence="6" type="ORF">A2898_03030</name>
</gene>
<dbReference type="SUPFAM" id="SSF52210">
    <property type="entry name" value="Succinyl-CoA synthetase domains"/>
    <property type="match status" value="2"/>
</dbReference>
<dbReference type="InterPro" id="IPR003781">
    <property type="entry name" value="CoA-bd"/>
</dbReference>
<evidence type="ECO:0000313" key="7">
    <source>
        <dbReference type="Proteomes" id="UP000179164"/>
    </source>
</evidence>
<dbReference type="InterPro" id="IPR032875">
    <property type="entry name" value="Succ_CoA_lig_flav_dom"/>
</dbReference>
<dbReference type="Gene3D" id="3.30.1490.20">
    <property type="entry name" value="ATP-grasp fold, A domain"/>
    <property type="match status" value="1"/>
</dbReference>
<feature type="domain" description="ATP-grasp" evidence="5">
    <location>
        <begin position="478"/>
        <end position="514"/>
    </location>
</feature>
<dbReference type="PANTHER" id="PTHR43334">
    <property type="entry name" value="ACETATE--COA LIGASE [ADP-FORMING]"/>
    <property type="match status" value="1"/>
</dbReference>
<proteinExistence type="predicted"/>
<dbReference type="InterPro" id="IPR051538">
    <property type="entry name" value="Acyl-CoA_Synth/Transferase"/>
</dbReference>
<evidence type="ECO:0000256" key="3">
    <source>
        <dbReference type="ARBA" id="ARBA00022840"/>
    </source>
</evidence>
<dbReference type="Pfam" id="PF19045">
    <property type="entry name" value="Ligase_CoA_2"/>
    <property type="match status" value="1"/>
</dbReference>
<dbReference type="EMBL" id="MHKE01000009">
    <property type="protein sequence ID" value="OGY84277.1"/>
    <property type="molecule type" value="Genomic_DNA"/>
</dbReference>
<organism evidence="6 7">
    <name type="scientific">Candidatus Kerfeldbacteria bacterium RIFCSPLOWO2_01_FULL_48_11</name>
    <dbReference type="NCBI Taxonomy" id="1798543"/>
    <lineage>
        <taxon>Bacteria</taxon>
        <taxon>Candidatus Kerfeldiibacteriota</taxon>
    </lineage>
</organism>
<dbReference type="GO" id="GO:0046872">
    <property type="term" value="F:metal ion binding"/>
    <property type="evidence" value="ECO:0007669"/>
    <property type="project" value="InterPro"/>
</dbReference>
<evidence type="ECO:0000313" key="6">
    <source>
        <dbReference type="EMBL" id="OGY84277.1"/>
    </source>
</evidence>
<dbReference type="SUPFAM" id="SSF51735">
    <property type="entry name" value="NAD(P)-binding Rossmann-fold domains"/>
    <property type="match status" value="1"/>
</dbReference>
<dbReference type="STRING" id="1798543.A2898_03030"/>
<dbReference type="AlphaFoldDB" id="A0A1G2B7S9"/>
<keyword evidence="2 4" id="KW-0547">Nucleotide-binding</keyword>
<sequence length="683" mass="72339">MNLRALFSPRSIGVIGASADRRKLGNVIFRNCTSFGYRGVVFPVNLTATSVEGQQAYRSVKDLPTRPDLAIIATPASTVPAVLDEVGEAHIPAAVVISAGFRELGKNGAILEERVISIAKKTGVALLGPNCLGFVIPSIRLNASFAQGMPADGGVGIVSQSGAMAVAIADWAEKSGLGFHSLISLGNKAMISELDVLKLVAEDTRLKVLLMYLEDVRDGRAFLAYVAKIAKRLPIVILKAGRTPASAAAVASHTGALISSGRVTVAALESAGCLVVDTIEELFDMARAFATPRRPKGPRIAVVTNAGGPGILATDSVGRSSLQMAHLTEKTEKSLRKILPPAAAIHNPIDVIGDATPERYEDALRLAANDPSTDAVLAILTHQLVTDTLGVARRILKVNHAISKPLYAAFVGGEGVRKGIELLRDGGIPAYEFPEAAVHSLAQVTAWTVRSPRALSILPKPHKKLTIPHGSLLGDDALRILEKYGMDIPPGLTVRSKETAVTAAEKLGFPVIMKIVSARAVHKTDVGGVVMDVHSSRAAADTAADFMRRFGKLFVSKNDGILIQPHIQEAVEVFLGGVNVPDFGPMVLVGLGGIFVESLQQVIYHPAPLTRSDALALLKKSPLWNIIKGTRGKSFALSRLVISLVSLSSFIAHHPEVSSVDCNPVMLTSKDAWVVDARIVANQ</sequence>
<dbReference type="PANTHER" id="PTHR43334:SF1">
    <property type="entry name" value="3-HYDROXYPROPIONATE--COA LIGASE [ADP-FORMING]"/>
    <property type="match status" value="1"/>
</dbReference>